<evidence type="ECO:0000313" key="3">
    <source>
        <dbReference type="EMBL" id="CAH2224155.1"/>
    </source>
</evidence>
<feature type="region of interest" description="Disordered" evidence="2">
    <location>
        <begin position="1"/>
        <end position="75"/>
    </location>
</feature>
<protein>
    <submittedName>
        <fullName evidence="3">Jg8978 protein</fullName>
    </submittedName>
</protein>
<evidence type="ECO:0000256" key="2">
    <source>
        <dbReference type="SAM" id="MobiDB-lite"/>
    </source>
</evidence>
<feature type="region of interest" description="Disordered" evidence="2">
    <location>
        <begin position="146"/>
        <end position="173"/>
    </location>
</feature>
<accession>A0A8S4QYB3</accession>
<proteinExistence type="predicted"/>
<reference evidence="3" key="1">
    <citation type="submission" date="2022-03" db="EMBL/GenBank/DDBJ databases">
        <authorList>
            <person name="Lindestad O."/>
        </authorList>
    </citation>
    <scope>NUCLEOTIDE SEQUENCE</scope>
</reference>
<sequence length="482" mass="54306">MFGCGYRTPPRATHDMEEEDERAMPPVPQSIGEASSVQVQEATTPASDLNSQRSPSKDPQAGPSKHSSKAVLSQGEIAVARKEKVQSEAAIVTPELKNSKLSERVAEAKSCLISAKLQMNNSRNTKTEIKNSVIQSLERLYQLVKDSEAAKSPNPPTKPTRQEAKDKHYTTKGKEEVDLLKKIEEHGLMIKQNNEAMERLKEALEKQKDIIEKTTYANVVANNTRKRTQERAALHSVVISSKDETETGEQVLAQIREAVNAREGWVKVDRVRKAKDRRVIVGCSSVEERDKVKERLKKADQLKVEDIQNKDPLLVLKDVLAYNSDDDLKSALKNQNRGIFEGIGKVEDRIEIRFRRKTRNPHVNHVVIRVSPKLWTRMVEAETVHVDLQRVRVADYSPLVQCSICLGYGHGRRFCTETVPKCCHCGGSHMKAECADWHANVAPSCCNCVRAKLEQTEHNAFSQECPVRRKWDAIARESIAYC</sequence>
<dbReference type="EMBL" id="CAKXAJ010020670">
    <property type="protein sequence ID" value="CAH2224155.1"/>
    <property type="molecule type" value="Genomic_DNA"/>
</dbReference>
<organism evidence="3 4">
    <name type="scientific">Pararge aegeria aegeria</name>
    <dbReference type="NCBI Taxonomy" id="348720"/>
    <lineage>
        <taxon>Eukaryota</taxon>
        <taxon>Metazoa</taxon>
        <taxon>Ecdysozoa</taxon>
        <taxon>Arthropoda</taxon>
        <taxon>Hexapoda</taxon>
        <taxon>Insecta</taxon>
        <taxon>Pterygota</taxon>
        <taxon>Neoptera</taxon>
        <taxon>Endopterygota</taxon>
        <taxon>Lepidoptera</taxon>
        <taxon>Glossata</taxon>
        <taxon>Ditrysia</taxon>
        <taxon>Papilionoidea</taxon>
        <taxon>Nymphalidae</taxon>
        <taxon>Satyrinae</taxon>
        <taxon>Satyrini</taxon>
        <taxon>Parargina</taxon>
        <taxon>Pararge</taxon>
    </lineage>
</organism>
<feature type="compositionally biased region" description="Polar residues" evidence="2">
    <location>
        <begin position="32"/>
        <end position="54"/>
    </location>
</feature>
<dbReference type="Proteomes" id="UP000838756">
    <property type="component" value="Unassembled WGS sequence"/>
</dbReference>
<dbReference type="AlphaFoldDB" id="A0A8S4QYB3"/>
<comment type="caution">
    <text evidence="3">The sequence shown here is derived from an EMBL/GenBank/DDBJ whole genome shotgun (WGS) entry which is preliminary data.</text>
</comment>
<keyword evidence="1" id="KW-0175">Coiled coil</keyword>
<name>A0A8S4QYB3_9NEOP</name>
<feature type="compositionally biased region" description="Basic and acidic residues" evidence="2">
    <location>
        <begin position="160"/>
        <end position="173"/>
    </location>
</feature>
<dbReference type="OrthoDB" id="10022108at2759"/>
<keyword evidence="4" id="KW-1185">Reference proteome</keyword>
<evidence type="ECO:0000256" key="1">
    <source>
        <dbReference type="SAM" id="Coils"/>
    </source>
</evidence>
<evidence type="ECO:0000313" key="4">
    <source>
        <dbReference type="Proteomes" id="UP000838756"/>
    </source>
</evidence>
<feature type="coiled-coil region" evidence="1">
    <location>
        <begin position="190"/>
        <end position="217"/>
    </location>
</feature>
<gene>
    <name evidence="3" type="primary">jg8978</name>
    <name evidence="3" type="ORF">PAEG_LOCUS6860</name>
</gene>